<dbReference type="InterPro" id="IPR013762">
    <property type="entry name" value="Integrase-like_cat_sf"/>
</dbReference>
<reference evidence="2" key="1">
    <citation type="submission" date="2020-11" db="EMBL/GenBank/DDBJ databases">
        <authorList>
            <consortium name="DOE Joint Genome Institute"/>
            <person name="Ahrendt S."/>
            <person name="Riley R."/>
            <person name="Andreopoulos W."/>
            <person name="Labutti K."/>
            <person name="Pangilinan J."/>
            <person name="Ruiz-Duenas F.J."/>
            <person name="Barrasa J.M."/>
            <person name="Sanchez-Garcia M."/>
            <person name="Camarero S."/>
            <person name="Miyauchi S."/>
            <person name="Serrano A."/>
            <person name="Linde D."/>
            <person name="Babiker R."/>
            <person name="Drula E."/>
            <person name="Ayuso-Fernandez I."/>
            <person name="Pacheco R."/>
            <person name="Padilla G."/>
            <person name="Ferreira P."/>
            <person name="Barriuso J."/>
            <person name="Kellner H."/>
            <person name="Castanera R."/>
            <person name="Alfaro M."/>
            <person name="Ramirez L."/>
            <person name="Pisabarro A.G."/>
            <person name="Kuo A."/>
            <person name="Tritt A."/>
            <person name="Lipzen A."/>
            <person name="He G."/>
            <person name="Yan M."/>
            <person name="Ng V."/>
            <person name="Cullen D."/>
            <person name="Martin F."/>
            <person name="Rosso M.-N."/>
            <person name="Henrissat B."/>
            <person name="Hibbett D."/>
            <person name="Martinez A.T."/>
            <person name="Grigoriev I.V."/>
        </authorList>
    </citation>
    <scope>NUCLEOTIDE SEQUENCE</scope>
    <source>
        <strain evidence="2">AH 40177</strain>
    </source>
</reference>
<dbReference type="GO" id="GO:0003677">
    <property type="term" value="F:DNA binding"/>
    <property type="evidence" value="ECO:0007669"/>
    <property type="project" value="InterPro"/>
</dbReference>
<proteinExistence type="predicted"/>
<sequence length="324" mass="36898">MESYALKFTASSFSFFPRCDSIKLDGTEKDPSEIRNGYNHAQKMRAAATFGFGRILGKGQTPWGVSTTGEMVGNPSVSEMVSCYMVSLWRRKVKSGEEPTSSRAVTPELIGRLWNVNLLPENREIKKYSPGRRGEKQSNNWGGPRFRRALHLAYTLAYVCLLRVDEVLKIQSHEITVIDEETLRVTLPFRKTNQFGHIQPFFLKKLPEELKHLCPVRAYAEWIAETHIEEGFIFRKMDSRDRYAADCSKHMSSDQFLAGFRNNLLDIGVDPSPYGTHSFRRGGASGFPTEFSNLTIVKYLISWNDDPRQPRETCSLCGRTCECS</sequence>
<organism evidence="2 3">
    <name type="scientific">Rhodocollybia butyracea</name>
    <dbReference type="NCBI Taxonomy" id="206335"/>
    <lineage>
        <taxon>Eukaryota</taxon>
        <taxon>Fungi</taxon>
        <taxon>Dikarya</taxon>
        <taxon>Basidiomycota</taxon>
        <taxon>Agaricomycotina</taxon>
        <taxon>Agaricomycetes</taxon>
        <taxon>Agaricomycetidae</taxon>
        <taxon>Agaricales</taxon>
        <taxon>Marasmiineae</taxon>
        <taxon>Omphalotaceae</taxon>
        <taxon>Rhodocollybia</taxon>
    </lineage>
</organism>
<dbReference type="GO" id="GO:0006310">
    <property type="term" value="P:DNA recombination"/>
    <property type="evidence" value="ECO:0007669"/>
    <property type="project" value="UniProtKB-KW"/>
</dbReference>
<gene>
    <name evidence="2" type="ORF">BDP27DRAFT_1385893</name>
</gene>
<name>A0A9P5PBC8_9AGAR</name>
<dbReference type="InterPro" id="IPR052925">
    <property type="entry name" value="Phage_Integrase-like_Recomb"/>
</dbReference>
<dbReference type="EMBL" id="JADNRY010000322">
    <property type="protein sequence ID" value="KAF9059150.1"/>
    <property type="molecule type" value="Genomic_DNA"/>
</dbReference>
<protein>
    <submittedName>
        <fullName evidence="2">DNA breaking-rejoining enzyme</fullName>
    </submittedName>
</protein>
<dbReference type="Gene3D" id="1.10.443.10">
    <property type="entry name" value="Intergrase catalytic core"/>
    <property type="match status" value="1"/>
</dbReference>
<comment type="caution">
    <text evidence="2">The sequence shown here is derived from an EMBL/GenBank/DDBJ whole genome shotgun (WGS) entry which is preliminary data.</text>
</comment>
<dbReference type="AlphaFoldDB" id="A0A9P5PBC8"/>
<dbReference type="InterPro" id="IPR011010">
    <property type="entry name" value="DNA_brk_join_enz"/>
</dbReference>
<dbReference type="PANTHER" id="PTHR34605:SF4">
    <property type="entry name" value="DNA ADENINE METHYLTRANSFERASE"/>
    <property type="match status" value="1"/>
</dbReference>
<keyword evidence="1" id="KW-0233">DNA recombination</keyword>
<evidence type="ECO:0000256" key="1">
    <source>
        <dbReference type="ARBA" id="ARBA00023172"/>
    </source>
</evidence>
<dbReference type="GO" id="GO:0015074">
    <property type="term" value="P:DNA integration"/>
    <property type="evidence" value="ECO:0007669"/>
    <property type="project" value="InterPro"/>
</dbReference>
<dbReference type="OrthoDB" id="3163890at2759"/>
<evidence type="ECO:0000313" key="3">
    <source>
        <dbReference type="Proteomes" id="UP000772434"/>
    </source>
</evidence>
<dbReference type="SUPFAM" id="SSF56349">
    <property type="entry name" value="DNA breaking-rejoining enzymes"/>
    <property type="match status" value="1"/>
</dbReference>
<dbReference type="PANTHER" id="PTHR34605">
    <property type="entry name" value="PHAGE_INTEGRASE DOMAIN-CONTAINING PROTEIN"/>
    <property type="match status" value="1"/>
</dbReference>
<evidence type="ECO:0000313" key="2">
    <source>
        <dbReference type="EMBL" id="KAF9059150.1"/>
    </source>
</evidence>
<accession>A0A9P5PBC8</accession>
<dbReference type="Proteomes" id="UP000772434">
    <property type="component" value="Unassembled WGS sequence"/>
</dbReference>
<keyword evidence="3" id="KW-1185">Reference proteome</keyword>